<dbReference type="AlphaFoldDB" id="A0A8X6HZ75"/>
<accession>A0A8X6HZ75</accession>
<dbReference type="EMBL" id="BMAO01029549">
    <property type="protein sequence ID" value="GFR32534.1"/>
    <property type="molecule type" value="Genomic_DNA"/>
</dbReference>
<evidence type="ECO:0000313" key="1">
    <source>
        <dbReference type="EMBL" id="GFR32534.1"/>
    </source>
</evidence>
<comment type="caution">
    <text evidence="1">The sequence shown here is derived from an EMBL/GenBank/DDBJ whole genome shotgun (WGS) entry which is preliminary data.</text>
</comment>
<organism evidence="1 2">
    <name type="scientific">Trichonephila clavata</name>
    <name type="common">Joro spider</name>
    <name type="synonym">Nephila clavata</name>
    <dbReference type="NCBI Taxonomy" id="2740835"/>
    <lineage>
        <taxon>Eukaryota</taxon>
        <taxon>Metazoa</taxon>
        <taxon>Ecdysozoa</taxon>
        <taxon>Arthropoda</taxon>
        <taxon>Chelicerata</taxon>
        <taxon>Arachnida</taxon>
        <taxon>Araneae</taxon>
        <taxon>Araneomorphae</taxon>
        <taxon>Entelegynae</taxon>
        <taxon>Araneoidea</taxon>
        <taxon>Nephilidae</taxon>
        <taxon>Trichonephila</taxon>
    </lineage>
</organism>
<name>A0A8X6HZ75_TRICU</name>
<dbReference type="OrthoDB" id="10458830at2759"/>
<protein>
    <submittedName>
        <fullName evidence="1">Uncharacterized protein</fullName>
    </submittedName>
</protein>
<proteinExistence type="predicted"/>
<keyword evidence="2" id="KW-1185">Reference proteome</keyword>
<dbReference type="Proteomes" id="UP000887116">
    <property type="component" value="Unassembled WGS sequence"/>
</dbReference>
<evidence type="ECO:0000313" key="2">
    <source>
        <dbReference type="Proteomes" id="UP000887116"/>
    </source>
</evidence>
<gene>
    <name evidence="1" type="ORF">TNCT_235091</name>
</gene>
<reference evidence="1" key="1">
    <citation type="submission" date="2020-07" db="EMBL/GenBank/DDBJ databases">
        <title>Multicomponent nature underlies the extraordinary mechanical properties of spider dragline silk.</title>
        <authorList>
            <person name="Kono N."/>
            <person name="Nakamura H."/>
            <person name="Mori M."/>
            <person name="Yoshida Y."/>
            <person name="Ohtoshi R."/>
            <person name="Malay A.D."/>
            <person name="Moran D.A.P."/>
            <person name="Tomita M."/>
            <person name="Numata K."/>
            <person name="Arakawa K."/>
        </authorList>
    </citation>
    <scope>NUCLEOTIDE SEQUENCE</scope>
</reference>
<sequence length="109" mass="12556">MNISLVNTQTEEKIEMIAEITDNKLIENPEDNEIDRTEEDQIMSDISAFCIHRDTDVFSSGMDKTRSFKKLSLFTLRSNISGLTEQTSTHSTETTLTKYSKYVFYDDNV</sequence>